<dbReference type="EMBL" id="FUXU01000034">
    <property type="protein sequence ID" value="SKA57091.1"/>
    <property type="molecule type" value="Genomic_DNA"/>
</dbReference>
<name>A0A1T4UXH0_9GAMM</name>
<feature type="non-terminal residue" evidence="1">
    <location>
        <position position="72"/>
    </location>
</feature>
<proteinExistence type="predicted"/>
<accession>A0A1T4UXH0</accession>
<reference evidence="2" key="1">
    <citation type="submission" date="2017-02" db="EMBL/GenBank/DDBJ databases">
        <authorList>
            <person name="Varghese N."/>
            <person name="Submissions S."/>
        </authorList>
    </citation>
    <scope>NUCLEOTIDE SEQUENCE [LARGE SCALE GENOMIC DNA]</scope>
    <source>
        <strain evidence="2">DSM 22720</strain>
    </source>
</reference>
<gene>
    <name evidence="1" type="ORF">SAMN02745132_02687</name>
</gene>
<dbReference type="GO" id="GO:0005524">
    <property type="term" value="F:ATP binding"/>
    <property type="evidence" value="ECO:0007669"/>
    <property type="project" value="InterPro"/>
</dbReference>
<dbReference type="Proteomes" id="UP000190162">
    <property type="component" value="Unassembled WGS sequence"/>
</dbReference>
<evidence type="ECO:0000313" key="1">
    <source>
        <dbReference type="EMBL" id="SKA57091.1"/>
    </source>
</evidence>
<organism evidence="1 2">
    <name type="scientific">Enterovibrio nigricans DSM 22720</name>
    <dbReference type="NCBI Taxonomy" id="1121868"/>
    <lineage>
        <taxon>Bacteria</taxon>
        <taxon>Pseudomonadati</taxon>
        <taxon>Pseudomonadota</taxon>
        <taxon>Gammaproteobacteria</taxon>
        <taxon>Vibrionales</taxon>
        <taxon>Vibrionaceae</taxon>
        <taxon>Enterovibrio</taxon>
    </lineage>
</organism>
<sequence>MNLQMSRIESACETLKLQAVGQEWSHLAKTALNNEASLADYLESLLNAELEARAEKTRVTLTKFAGFPMDKT</sequence>
<evidence type="ECO:0000313" key="2">
    <source>
        <dbReference type="Proteomes" id="UP000190162"/>
    </source>
</evidence>
<dbReference type="AlphaFoldDB" id="A0A1T4UXH0"/>
<keyword evidence="2" id="KW-1185">Reference proteome</keyword>
<protein>
    <submittedName>
        <fullName evidence="1">Uncharacterized protein</fullName>
    </submittedName>
</protein>